<evidence type="ECO:0000256" key="2">
    <source>
        <dbReference type="ARBA" id="ARBA00022649"/>
    </source>
</evidence>
<gene>
    <name evidence="3" type="ORF">V22_25470</name>
</gene>
<evidence type="ECO:0000256" key="1">
    <source>
        <dbReference type="ARBA" id="ARBA00006226"/>
    </source>
</evidence>
<evidence type="ECO:0000313" key="3">
    <source>
        <dbReference type="EMBL" id="QDT65299.1"/>
    </source>
</evidence>
<dbReference type="InterPro" id="IPR007712">
    <property type="entry name" value="RelE/ParE_toxin"/>
</dbReference>
<organism evidence="3 4">
    <name type="scientific">Calycomorphotria hydatis</name>
    <dbReference type="NCBI Taxonomy" id="2528027"/>
    <lineage>
        <taxon>Bacteria</taxon>
        <taxon>Pseudomonadati</taxon>
        <taxon>Planctomycetota</taxon>
        <taxon>Planctomycetia</taxon>
        <taxon>Planctomycetales</taxon>
        <taxon>Planctomycetaceae</taxon>
        <taxon>Calycomorphotria</taxon>
    </lineage>
</organism>
<comment type="similarity">
    <text evidence="1">Belongs to the RelE toxin family.</text>
</comment>
<reference evidence="3 4" key="1">
    <citation type="submission" date="2019-02" db="EMBL/GenBank/DDBJ databases">
        <title>Deep-cultivation of Planctomycetes and their phenomic and genomic characterization uncovers novel biology.</title>
        <authorList>
            <person name="Wiegand S."/>
            <person name="Jogler M."/>
            <person name="Boedeker C."/>
            <person name="Pinto D."/>
            <person name="Vollmers J."/>
            <person name="Rivas-Marin E."/>
            <person name="Kohn T."/>
            <person name="Peeters S.H."/>
            <person name="Heuer A."/>
            <person name="Rast P."/>
            <person name="Oberbeckmann S."/>
            <person name="Bunk B."/>
            <person name="Jeske O."/>
            <person name="Meyerdierks A."/>
            <person name="Storesund J.E."/>
            <person name="Kallscheuer N."/>
            <person name="Luecker S."/>
            <person name="Lage O.M."/>
            <person name="Pohl T."/>
            <person name="Merkel B.J."/>
            <person name="Hornburger P."/>
            <person name="Mueller R.-W."/>
            <person name="Bruemmer F."/>
            <person name="Labrenz M."/>
            <person name="Spormann A.M."/>
            <person name="Op den Camp H."/>
            <person name="Overmann J."/>
            <person name="Amann R."/>
            <person name="Jetten M.S.M."/>
            <person name="Mascher T."/>
            <person name="Medema M.H."/>
            <person name="Devos D.P."/>
            <person name="Kaster A.-K."/>
            <person name="Ovreas L."/>
            <person name="Rohde M."/>
            <person name="Galperin M.Y."/>
            <person name="Jogler C."/>
        </authorList>
    </citation>
    <scope>NUCLEOTIDE SEQUENCE [LARGE SCALE GENOMIC DNA]</scope>
    <source>
        <strain evidence="3 4">V22</strain>
    </source>
</reference>
<sequence>MGRVRWTSAARQDLVDTLRYLAKENEQAARNFVNRLELKESIYTHQPDMGSFFPGLTDEIRYFVVSGYVVLYVTENDGIAIIRLVHGSRDIASLLS</sequence>
<dbReference type="KEGG" id="chya:V22_25470"/>
<dbReference type="AlphaFoldDB" id="A0A517TAA4"/>
<dbReference type="OrthoDB" id="287917at2"/>
<accession>A0A517TAA4</accession>
<protein>
    <submittedName>
        <fullName evidence="3">Plasmid stabilization system protein</fullName>
    </submittedName>
</protein>
<dbReference type="EMBL" id="CP036316">
    <property type="protein sequence ID" value="QDT65299.1"/>
    <property type="molecule type" value="Genomic_DNA"/>
</dbReference>
<evidence type="ECO:0000313" key="4">
    <source>
        <dbReference type="Proteomes" id="UP000319976"/>
    </source>
</evidence>
<name>A0A517TAA4_9PLAN</name>
<dbReference type="Gene3D" id="3.30.2310.20">
    <property type="entry name" value="RelE-like"/>
    <property type="match status" value="1"/>
</dbReference>
<keyword evidence="2" id="KW-1277">Toxin-antitoxin system</keyword>
<proteinExistence type="inferred from homology"/>
<dbReference type="InterPro" id="IPR035093">
    <property type="entry name" value="RelE/ParE_toxin_dom_sf"/>
</dbReference>
<dbReference type="InterPro" id="IPR051803">
    <property type="entry name" value="TA_system_RelE-like_toxin"/>
</dbReference>
<keyword evidence="4" id="KW-1185">Reference proteome</keyword>
<dbReference type="PANTHER" id="PTHR33755">
    <property type="entry name" value="TOXIN PARE1-RELATED"/>
    <property type="match status" value="1"/>
</dbReference>
<dbReference type="Pfam" id="PF05016">
    <property type="entry name" value="ParE_toxin"/>
    <property type="match status" value="1"/>
</dbReference>
<dbReference type="Proteomes" id="UP000319976">
    <property type="component" value="Chromosome"/>
</dbReference>